<organism evidence="1">
    <name type="scientific">Arundo donax</name>
    <name type="common">Giant reed</name>
    <name type="synonym">Donax arundinaceus</name>
    <dbReference type="NCBI Taxonomy" id="35708"/>
    <lineage>
        <taxon>Eukaryota</taxon>
        <taxon>Viridiplantae</taxon>
        <taxon>Streptophyta</taxon>
        <taxon>Embryophyta</taxon>
        <taxon>Tracheophyta</taxon>
        <taxon>Spermatophyta</taxon>
        <taxon>Magnoliopsida</taxon>
        <taxon>Liliopsida</taxon>
        <taxon>Poales</taxon>
        <taxon>Poaceae</taxon>
        <taxon>PACMAD clade</taxon>
        <taxon>Arundinoideae</taxon>
        <taxon>Arundineae</taxon>
        <taxon>Arundo</taxon>
    </lineage>
</organism>
<reference evidence="1" key="1">
    <citation type="submission" date="2014-09" db="EMBL/GenBank/DDBJ databases">
        <authorList>
            <person name="Magalhaes I.L.F."/>
            <person name="Oliveira U."/>
            <person name="Santos F.R."/>
            <person name="Vidigal T.H.D.A."/>
            <person name="Brescovit A.D."/>
            <person name="Santos A.J."/>
        </authorList>
    </citation>
    <scope>NUCLEOTIDE SEQUENCE</scope>
    <source>
        <tissue evidence="1">Shoot tissue taken approximately 20 cm above the soil surface</tissue>
    </source>
</reference>
<accession>A0A0A9AAB6</accession>
<proteinExistence type="predicted"/>
<reference evidence="1" key="2">
    <citation type="journal article" date="2015" name="Data Brief">
        <title>Shoot transcriptome of the giant reed, Arundo donax.</title>
        <authorList>
            <person name="Barrero R.A."/>
            <person name="Guerrero F.D."/>
            <person name="Moolhuijzen P."/>
            <person name="Goolsby J.A."/>
            <person name="Tidwell J."/>
            <person name="Bellgard S.E."/>
            <person name="Bellgard M.I."/>
        </authorList>
    </citation>
    <scope>NUCLEOTIDE SEQUENCE</scope>
    <source>
        <tissue evidence="1">Shoot tissue taken approximately 20 cm above the soil surface</tissue>
    </source>
</reference>
<dbReference type="EMBL" id="GBRH01251002">
    <property type="protein sequence ID" value="JAD46893.1"/>
    <property type="molecule type" value="Transcribed_RNA"/>
</dbReference>
<dbReference type="AlphaFoldDB" id="A0A0A9AAB6"/>
<evidence type="ECO:0000313" key="1">
    <source>
        <dbReference type="EMBL" id="JAD46893.1"/>
    </source>
</evidence>
<name>A0A0A9AAB6_ARUDO</name>
<protein>
    <submittedName>
        <fullName evidence="1">Uncharacterized protein</fullName>
    </submittedName>
</protein>
<sequence length="78" mass="8923">MESTNLYYGRYFQTKKGLRQHDPLSPLLFNTVVVLQPAQMDSLPLPLLFPQSWLPPGIEVQQDWSRVVDLSGQIPILT</sequence>